<feature type="binding site" evidence="6">
    <location>
        <position position="150"/>
    </location>
    <ligand>
        <name>(6S)-NADPHX</name>
        <dbReference type="ChEBI" id="CHEBI:64076"/>
    </ligand>
</feature>
<name>A0ABN2LAA7_9MICO</name>
<dbReference type="EMBL" id="BAAAOB010000001">
    <property type="protein sequence ID" value="GAA1781320.1"/>
    <property type="molecule type" value="Genomic_DNA"/>
</dbReference>
<keyword evidence="9" id="KW-1185">Reference proteome</keyword>
<feature type="binding site" evidence="6">
    <location>
        <position position="43"/>
    </location>
    <ligand>
        <name>(6S)-NADPHX</name>
        <dbReference type="ChEBI" id="CHEBI:64076"/>
    </ligand>
</feature>
<dbReference type="HAMAP" id="MF_01965">
    <property type="entry name" value="NADHX_dehydratase"/>
    <property type="match status" value="1"/>
</dbReference>
<dbReference type="SUPFAM" id="SSF53613">
    <property type="entry name" value="Ribokinase-like"/>
    <property type="match status" value="1"/>
</dbReference>
<comment type="caution">
    <text evidence="8">The sequence shown here is derived from an EMBL/GenBank/DDBJ whole genome shotgun (WGS) entry which is preliminary data.</text>
</comment>
<feature type="domain" description="YjeF C-terminal" evidence="7">
    <location>
        <begin position="8"/>
        <end position="294"/>
    </location>
</feature>
<keyword evidence="5 6" id="KW-0456">Lyase</keyword>
<organism evidence="8 9">
    <name type="scientific">Leucobacter iarius</name>
    <dbReference type="NCBI Taxonomy" id="333963"/>
    <lineage>
        <taxon>Bacteria</taxon>
        <taxon>Bacillati</taxon>
        <taxon>Actinomycetota</taxon>
        <taxon>Actinomycetes</taxon>
        <taxon>Micrococcales</taxon>
        <taxon>Microbacteriaceae</taxon>
        <taxon>Leucobacter</taxon>
    </lineage>
</organism>
<evidence type="ECO:0000256" key="1">
    <source>
        <dbReference type="ARBA" id="ARBA00022741"/>
    </source>
</evidence>
<comment type="catalytic activity">
    <reaction evidence="6">
        <text>(6S)-NADHX + ADP = AMP + phosphate + NADH + H(+)</text>
        <dbReference type="Rhea" id="RHEA:32223"/>
        <dbReference type="ChEBI" id="CHEBI:15378"/>
        <dbReference type="ChEBI" id="CHEBI:43474"/>
        <dbReference type="ChEBI" id="CHEBI:57945"/>
        <dbReference type="ChEBI" id="CHEBI:64074"/>
        <dbReference type="ChEBI" id="CHEBI:456215"/>
        <dbReference type="ChEBI" id="CHEBI:456216"/>
        <dbReference type="EC" id="4.2.1.136"/>
    </reaction>
</comment>
<evidence type="ECO:0000256" key="3">
    <source>
        <dbReference type="ARBA" id="ARBA00022857"/>
    </source>
</evidence>
<comment type="similarity">
    <text evidence="6">Belongs to the NnrD/CARKD family.</text>
</comment>
<comment type="function">
    <text evidence="6">Catalyzes the dehydration of the S-form of NAD(P)HX at the expense of ADP, which is converted to AMP. Together with NAD(P)HX epimerase, which catalyzes the epimerization of the S- and R-forms, the enzyme allows the repair of both epimers of NAD(P)HX, a damaged form of NAD(P)H that is a result of enzymatic or heat-dependent hydration.</text>
</comment>
<dbReference type="CDD" id="cd01171">
    <property type="entry name" value="YXKO-related"/>
    <property type="match status" value="1"/>
</dbReference>
<feature type="binding site" evidence="6">
    <location>
        <position position="223"/>
    </location>
    <ligand>
        <name>(6S)-NADPHX</name>
        <dbReference type="ChEBI" id="CHEBI:64076"/>
    </ligand>
</feature>
<proteinExistence type="inferred from homology"/>
<comment type="cofactor">
    <cofactor evidence="6">
        <name>Mg(2+)</name>
        <dbReference type="ChEBI" id="CHEBI:18420"/>
    </cofactor>
</comment>
<feature type="binding site" evidence="6">
    <location>
        <position position="101"/>
    </location>
    <ligand>
        <name>(6S)-NADPHX</name>
        <dbReference type="ChEBI" id="CHEBI:64076"/>
    </ligand>
</feature>
<dbReference type="Proteomes" id="UP001500851">
    <property type="component" value="Unassembled WGS sequence"/>
</dbReference>
<feature type="binding site" evidence="6">
    <location>
        <position position="222"/>
    </location>
    <ligand>
        <name>AMP</name>
        <dbReference type="ChEBI" id="CHEBI:456215"/>
    </ligand>
</feature>
<keyword evidence="2 6" id="KW-0067">ATP-binding</keyword>
<evidence type="ECO:0000256" key="4">
    <source>
        <dbReference type="ARBA" id="ARBA00023027"/>
    </source>
</evidence>
<evidence type="ECO:0000256" key="6">
    <source>
        <dbReference type="HAMAP-Rule" id="MF_01965"/>
    </source>
</evidence>
<dbReference type="InterPro" id="IPR029056">
    <property type="entry name" value="Ribokinase-like"/>
</dbReference>
<feature type="binding site" evidence="6">
    <location>
        <begin position="193"/>
        <end position="197"/>
    </location>
    <ligand>
        <name>AMP</name>
        <dbReference type="ChEBI" id="CHEBI:456215"/>
    </ligand>
</feature>
<dbReference type="Pfam" id="PF01256">
    <property type="entry name" value="Carb_kinase"/>
    <property type="match status" value="1"/>
</dbReference>
<keyword evidence="3 6" id="KW-0521">NADP</keyword>
<evidence type="ECO:0000313" key="9">
    <source>
        <dbReference type="Proteomes" id="UP001500851"/>
    </source>
</evidence>
<comment type="catalytic activity">
    <reaction evidence="6">
        <text>(6S)-NADPHX + ADP = AMP + phosphate + NADPH + H(+)</text>
        <dbReference type="Rhea" id="RHEA:32235"/>
        <dbReference type="ChEBI" id="CHEBI:15378"/>
        <dbReference type="ChEBI" id="CHEBI:43474"/>
        <dbReference type="ChEBI" id="CHEBI:57783"/>
        <dbReference type="ChEBI" id="CHEBI:64076"/>
        <dbReference type="ChEBI" id="CHEBI:456215"/>
        <dbReference type="ChEBI" id="CHEBI:456216"/>
        <dbReference type="EC" id="4.2.1.136"/>
    </reaction>
</comment>
<reference evidence="8 9" key="1">
    <citation type="journal article" date="2019" name="Int. J. Syst. Evol. Microbiol.">
        <title>The Global Catalogue of Microorganisms (GCM) 10K type strain sequencing project: providing services to taxonomists for standard genome sequencing and annotation.</title>
        <authorList>
            <consortium name="The Broad Institute Genomics Platform"/>
            <consortium name="The Broad Institute Genome Sequencing Center for Infectious Disease"/>
            <person name="Wu L."/>
            <person name="Ma J."/>
        </authorList>
    </citation>
    <scope>NUCLEOTIDE SEQUENCE [LARGE SCALE GENOMIC DNA]</scope>
    <source>
        <strain evidence="8 9">JCM 14736</strain>
    </source>
</reference>
<dbReference type="RefSeq" id="WP_344029591.1">
    <property type="nucleotide sequence ID" value="NZ_BAAAOB010000001.1"/>
</dbReference>
<dbReference type="PANTHER" id="PTHR12592">
    <property type="entry name" value="ATP-DEPENDENT (S)-NAD(P)H-HYDRATE DEHYDRATASE FAMILY MEMBER"/>
    <property type="match status" value="1"/>
</dbReference>
<dbReference type="PANTHER" id="PTHR12592:SF0">
    <property type="entry name" value="ATP-DEPENDENT (S)-NAD(P)H-HYDRATE DEHYDRATASE"/>
    <property type="match status" value="1"/>
</dbReference>
<keyword evidence="1 6" id="KW-0547">Nucleotide-binding</keyword>
<dbReference type="Gene3D" id="3.40.1190.20">
    <property type="match status" value="1"/>
</dbReference>
<evidence type="ECO:0000256" key="2">
    <source>
        <dbReference type="ARBA" id="ARBA00022840"/>
    </source>
</evidence>
<comment type="subunit">
    <text evidence="6">Homotetramer.</text>
</comment>
<dbReference type="EC" id="4.2.1.136" evidence="6"/>
<dbReference type="InterPro" id="IPR000631">
    <property type="entry name" value="CARKD"/>
</dbReference>
<sequence>MSTLERWSPGRAAAWLRRPSPEDHKYRRGVLAARTGSAQYPGAAVIGVSAAWRTGIGMVRYVPPLEDAPRDLPAPAAAVLARHPETVLGAGRCDAWLLGSGTDPSTRTAAEEAEVVALLRSGTPAVVDAGALDLVARVAGETGPLILTPHLGEFERLHRGAPLPDDGSPGGVARRGEAAVALATELGAAVLLKGSVSICAGPDGRVIAHGPSTPWLATAGTGDALAGILGALVATHAERVREHPAALVELGATAALLHDSAARIAASDPAANGAGSPITALDIVAALPRAFRAVSVAGTGAGTAAG</sequence>
<evidence type="ECO:0000256" key="5">
    <source>
        <dbReference type="ARBA" id="ARBA00023239"/>
    </source>
</evidence>
<accession>A0ABN2LAA7</accession>
<dbReference type="PROSITE" id="PS51383">
    <property type="entry name" value="YJEF_C_3"/>
    <property type="match status" value="1"/>
</dbReference>
<keyword evidence="4 6" id="KW-0520">NAD</keyword>
<evidence type="ECO:0000259" key="7">
    <source>
        <dbReference type="PROSITE" id="PS51383"/>
    </source>
</evidence>
<evidence type="ECO:0000313" key="8">
    <source>
        <dbReference type="EMBL" id="GAA1781320.1"/>
    </source>
</evidence>
<protein>
    <recommendedName>
        <fullName evidence="6">ADP-dependent (S)-NAD(P)H-hydrate dehydratase</fullName>
        <ecNumber evidence="6">4.2.1.136</ecNumber>
    </recommendedName>
    <alternativeName>
        <fullName evidence="6">ADP-dependent NAD(P)HX dehydratase</fullName>
    </alternativeName>
</protein>
<gene>
    <name evidence="6" type="primary">nnrD</name>
    <name evidence="8" type="ORF">GCM10009768_07860</name>
</gene>